<evidence type="ECO:0000313" key="1">
    <source>
        <dbReference type="EMBL" id="GIX72070.1"/>
    </source>
</evidence>
<name>A0AAV4MIG3_CAEEX</name>
<dbReference type="AlphaFoldDB" id="A0AAV4MIG3"/>
<gene>
    <name evidence="1" type="ORF">CEXT_90431</name>
</gene>
<proteinExistence type="predicted"/>
<accession>A0AAV4MIG3</accession>
<dbReference type="Proteomes" id="UP001054945">
    <property type="component" value="Unassembled WGS sequence"/>
</dbReference>
<dbReference type="EMBL" id="BPLR01019819">
    <property type="protein sequence ID" value="GIX72070.1"/>
    <property type="molecule type" value="Genomic_DNA"/>
</dbReference>
<protein>
    <submittedName>
        <fullName evidence="1">Uncharacterized protein</fullName>
    </submittedName>
</protein>
<reference evidence="1 2" key="1">
    <citation type="submission" date="2021-06" db="EMBL/GenBank/DDBJ databases">
        <title>Caerostris extrusa draft genome.</title>
        <authorList>
            <person name="Kono N."/>
            <person name="Arakawa K."/>
        </authorList>
    </citation>
    <scope>NUCLEOTIDE SEQUENCE [LARGE SCALE GENOMIC DNA]</scope>
</reference>
<evidence type="ECO:0000313" key="2">
    <source>
        <dbReference type="Proteomes" id="UP001054945"/>
    </source>
</evidence>
<sequence>MYTNKTQEEKPVIVSGCDPFFFFLQLHFGYPLYALCAFSSNDTKKEKNGYSLGRFYLLCHARLWNTECTPQKEFFALSEYLKSKLLKEIFSISRKSTAPNSF</sequence>
<comment type="caution">
    <text evidence="1">The sequence shown here is derived from an EMBL/GenBank/DDBJ whole genome shotgun (WGS) entry which is preliminary data.</text>
</comment>
<organism evidence="1 2">
    <name type="scientific">Caerostris extrusa</name>
    <name type="common">Bark spider</name>
    <name type="synonym">Caerostris bankana</name>
    <dbReference type="NCBI Taxonomy" id="172846"/>
    <lineage>
        <taxon>Eukaryota</taxon>
        <taxon>Metazoa</taxon>
        <taxon>Ecdysozoa</taxon>
        <taxon>Arthropoda</taxon>
        <taxon>Chelicerata</taxon>
        <taxon>Arachnida</taxon>
        <taxon>Araneae</taxon>
        <taxon>Araneomorphae</taxon>
        <taxon>Entelegynae</taxon>
        <taxon>Araneoidea</taxon>
        <taxon>Araneidae</taxon>
        <taxon>Caerostris</taxon>
    </lineage>
</organism>
<keyword evidence="2" id="KW-1185">Reference proteome</keyword>